<accession>A0A3R6JC19</accession>
<sequence length="96" mass="10962">MNYQETVILKESREYKAAEALIDSINSMSWNPKKFGLAVSMQHRTLQQSLMKSFVATIRVIASDDYGYDDRNRGAHEAAKKMVESGILDDIYLPFI</sequence>
<evidence type="ECO:0000313" key="1">
    <source>
        <dbReference type="EMBL" id="RHK50448.1"/>
    </source>
</evidence>
<dbReference type="Proteomes" id="UP000286598">
    <property type="component" value="Unassembled WGS sequence"/>
</dbReference>
<proteinExistence type="predicted"/>
<protein>
    <submittedName>
        <fullName evidence="1">Uncharacterized protein</fullName>
    </submittedName>
</protein>
<organism evidence="1 2">
    <name type="scientific">Leyella stercorea</name>
    <dbReference type="NCBI Taxonomy" id="363265"/>
    <lineage>
        <taxon>Bacteria</taxon>
        <taxon>Pseudomonadati</taxon>
        <taxon>Bacteroidota</taxon>
        <taxon>Bacteroidia</taxon>
        <taxon>Bacteroidales</taxon>
        <taxon>Prevotellaceae</taxon>
        <taxon>Leyella</taxon>
    </lineage>
</organism>
<gene>
    <name evidence="1" type="ORF">DW060_07330</name>
</gene>
<name>A0A3R6JC19_9BACT</name>
<reference evidence="1 2" key="1">
    <citation type="submission" date="2018-08" db="EMBL/GenBank/DDBJ databases">
        <title>A genome reference for cultivated species of the human gut microbiota.</title>
        <authorList>
            <person name="Zou Y."/>
            <person name="Xue W."/>
            <person name="Luo G."/>
        </authorList>
    </citation>
    <scope>NUCLEOTIDE SEQUENCE [LARGE SCALE GENOMIC DNA]</scope>
    <source>
        <strain evidence="1 2">AF42-9</strain>
    </source>
</reference>
<dbReference type="EMBL" id="QRNO01000031">
    <property type="protein sequence ID" value="RHK50448.1"/>
    <property type="molecule type" value="Genomic_DNA"/>
</dbReference>
<keyword evidence="2" id="KW-1185">Reference proteome</keyword>
<dbReference type="AlphaFoldDB" id="A0A3R6JC19"/>
<evidence type="ECO:0000313" key="2">
    <source>
        <dbReference type="Proteomes" id="UP000286598"/>
    </source>
</evidence>
<dbReference type="OrthoDB" id="1072483at2"/>
<comment type="caution">
    <text evidence="1">The sequence shown here is derived from an EMBL/GenBank/DDBJ whole genome shotgun (WGS) entry which is preliminary data.</text>
</comment>